<dbReference type="PANTHER" id="PTHR47623">
    <property type="entry name" value="OS09G0287300 PROTEIN"/>
    <property type="match status" value="1"/>
</dbReference>
<accession>A0A520N3I3</accession>
<dbReference type="AlphaFoldDB" id="A0A520N3I3"/>
<evidence type="ECO:0000313" key="2">
    <source>
        <dbReference type="EMBL" id="RZO27975.1"/>
    </source>
</evidence>
<protein>
    <submittedName>
        <fullName evidence="2">Phosphohistidine phosphatase SixA</fullName>
    </submittedName>
</protein>
<name>A0A520N3I3_9GAMM</name>
<dbReference type="NCBIfam" id="TIGR00249">
    <property type="entry name" value="sixA"/>
    <property type="match status" value="1"/>
</dbReference>
<dbReference type="SUPFAM" id="SSF53254">
    <property type="entry name" value="Phosphoglycerate mutase-like"/>
    <property type="match status" value="1"/>
</dbReference>
<comment type="caution">
    <text evidence="2">The sequence shown here is derived from an EMBL/GenBank/DDBJ whole genome shotgun (WGS) entry which is preliminary data.</text>
</comment>
<evidence type="ECO:0000256" key="1">
    <source>
        <dbReference type="PIRSR" id="PIRSR613078-2"/>
    </source>
</evidence>
<sequence length="164" mass="18866">MKEIYVLRHAKSSWDNSNLSDFERPLADRGISDAKKMSKFLKDMDLKIDKVLCSNALRAKETFDLTADGFNFEIDKATYTDRLYFGDTTNIIEGLKELDESLKNILIVGHNPTLHYLVELLTNKPIERFTTCNLAIISHDGEWISLSSQQCRPRSLIKPKELRN</sequence>
<feature type="binding site" evidence="1">
    <location>
        <position position="58"/>
    </location>
    <ligand>
        <name>substrate</name>
    </ligand>
</feature>
<dbReference type="Pfam" id="PF00300">
    <property type="entry name" value="His_Phos_1"/>
    <property type="match status" value="1"/>
</dbReference>
<dbReference type="Proteomes" id="UP000318710">
    <property type="component" value="Unassembled WGS sequence"/>
</dbReference>
<evidence type="ECO:0000313" key="3">
    <source>
        <dbReference type="Proteomes" id="UP000318710"/>
    </source>
</evidence>
<dbReference type="Gene3D" id="3.40.50.1240">
    <property type="entry name" value="Phosphoglycerate mutase-like"/>
    <property type="match status" value="1"/>
</dbReference>
<dbReference type="GO" id="GO:0101006">
    <property type="term" value="F:protein histidine phosphatase activity"/>
    <property type="evidence" value="ECO:0007669"/>
    <property type="project" value="InterPro"/>
</dbReference>
<reference evidence="2 3" key="1">
    <citation type="submission" date="2019-02" db="EMBL/GenBank/DDBJ databases">
        <title>Prokaryotic population dynamics and viral predation in marine succession experiment using metagenomics: the confinement effect.</title>
        <authorList>
            <person name="Haro-Moreno J.M."/>
            <person name="Rodriguez-Valera F."/>
            <person name="Lopez-Perez M."/>
        </authorList>
    </citation>
    <scope>NUCLEOTIDE SEQUENCE [LARGE SCALE GENOMIC DNA]</scope>
    <source>
        <strain evidence="2">MED-G160</strain>
    </source>
</reference>
<dbReference type="InterPro" id="IPR013078">
    <property type="entry name" value="His_Pase_superF_clade-1"/>
</dbReference>
<dbReference type="PANTHER" id="PTHR47623:SF1">
    <property type="entry name" value="OS09G0287300 PROTEIN"/>
    <property type="match status" value="1"/>
</dbReference>
<organism evidence="2 3">
    <name type="scientific">SAR86 cluster bacterium</name>
    <dbReference type="NCBI Taxonomy" id="2030880"/>
    <lineage>
        <taxon>Bacteria</taxon>
        <taxon>Pseudomonadati</taxon>
        <taxon>Pseudomonadota</taxon>
        <taxon>Gammaproteobacteria</taxon>
        <taxon>SAR86 cluster</taxon>
    </lineage>
</organism>
<dbReference type="InterPro" id="IPR029033">
    <property type="entry name" value="His_PPase_superfam"/>
</dbReference>
<dbReference type="GO" id="GO:0005737">
    <property type="term" value="C:cytoplasm"/>
    <property type="evidence" value="ECO:0007669"/>
    <property type="project" value="InterPro"/>
</dbReference>
<dbReference type="EMBL" id="SHBF01000007">
    <property type="protein sequence ID" value="RZO27975.1"/>
    <property type="molecule type" value="Genomic_DNA"/>
</dbReference>
<dbReference type="CDD" id="cd07067">
    <property type="entry name" value="HP_PGM_like"/>
    <property type="match status" value="1"/>
</dbReference>
<proteinExistence type="predicted"/>
<dbReference type="InterPro" id="IPR004449">
    <property type="entry name" value="SixA"/>
</dbReference>
<gene>
    <name evidence="2" type="primary">sixA</name>
    <name evidence="2" type="ORF">EVA93_01990</name>
</gene>
<dbReference type="SMART" id="SM00855">
    <property type="entry name" value="PGAM"/>
    <property type="match status" value="1"/>
</dbReference>